<evidence type="ECO:0000256" key="13">
    <source>
        <dbReference type="RuleBase" id="RU361169"/>
    </source>
</evidence>
<comment type="catalytic activity">
    <reaction evidence="10">
        <text>(1,4-alpha-D-galacturonosyl)n+m + H2O = (1,4-alpha-D-galacturonosyl)n + (1,4-alpha-D-galacturonosyl)m.</text>
        <dbReference type="EC" id="3.2.1.15"/>
    </reaction>
</comment>
<evidence type="ECO:0000313" key="16">
    <source>
        <dbReference type="Proteomes" id="UP000235145"/>
    </source>
</evidence>
<dbReference type="InterPro" id="IPR006626">
    <property type="entry name" value="PbH1"/>
</dbReference>
<gene>
    <name evidence="15" type="ORF">LSAT_V11C100042430</name>
</gene>
<dbReference type="Proteomes" id="UP000235145">
    <property type="component" value="Unassembled WGS sequence"/>
</dbReference>
<keyword evidence="7 13" id="KW-0378">Hydrolase</keyword>
<evidence type="ECO:0000313" key="15">
    <source>
        <dbReference type="EMBL" id="KAJ0226784.1"/>
    </source>
</evidence>
<dbReference type="PROSITE" id="PS51257">
    <property type="entry name" value="PROKAR_LIPOPROTEIN"/>
    <property type="match status" value="1"/>
</dbReference>
<evidence type="ECO:0000256" key="1">
    <source>
        <dbReference type="ARBA" id="ARBA00004191"/>
    </source>
</evidence>
<evidence type="ECO:0000256" key="2">
    <source>
        <dbReference type="ARBA" id="ARBA00008834"/>
    </source>
</evidence>
<evidence type="ECO:0000256" key="3">
    <source>
        <dbReference type="ARBA" id="ARBA00012736"/>
    </source>
</evidence>
<keyword evidence="9" id="KW-0961">Cell wall biogenesis/degradation</keyword>
<sequence>MHLHKHLLILLIIFASTLSCSGRKSNHHRPHAKPQLVNVDEYGAIANGTDDSEAFMKAWKNACDSPSGSEVVVPENKVYHLKPITFSGPCKPNFRFKIYGTIKASSRRSDYEKEGRRWITFKHLESFSVEGGGTINGNGKIWWIKSCKIDENQFQILILFLKKRPCKDAPTAVTFKNCKNISVNNIRIKNPQQIHLTFLNSINVKASNLRLIAPGNSPNTDGVHISDSQNVHVINSVVKTGDDCVSIVNGSRNIVISKIKCGPGHGISIGSLGKNNSESKVSNILVDKAIISNTTNGVRIKSWQGGSGYARNIKFQNIIMHNVTNPIIVDQNYCDRKEECEEQYSAVQMQNVVYRNIKGTSHSEVGINFDCSKTFPCQSILLENVLLSREGNEGDMKASCSNVMFGTRGAVTPRCE</sequence>
<keyword evidence="4" id="KW-0134">Cell wall</keyword>
<dbReference type="SUPFAM" id="SSF51126">
    <property type="entry name" value="Pectin lyase-like"/>
    <property type="match status" value="1"/>
</dbReference>
<evidence type="ECO:0000256" key="6">
    <source>
        <dbReference type="ARBA" id="ARBA00022729"/>
    </source>
</evidence>
<dbReference type="PROSITE" id="PS00502">
    <property type="entry name" value="POLYGALACTURONASE"/>
    <property type="match status" value="1"/>
</dbReference>
<accession>A0A9R1WN98</accession>
<dbReference type="GO" id="GO:0009901">
    <property type="term" value="P:anther dehiscence"/>
    <property type="evidence" value="ECO:0000318"/>
    <property type="project" value="GO_Central"/>
</dbReference>
<evidence type="ECO:0000256" key="11">
    <source>
        <dbReference type="ARBA" id="ARBA00083621"/>
    </source>
</evidence>
<keyword evidence="6 14" id="KW-0732">Signal</keyword>
<comment type="similarity">
    <text evidence="2 13">Belongs to the glycosyl hydrolase 28 family.</text>
</comment>
<keyword evidence="8 13" id="KW-0326">Glycosidase</keyword>
<dbReference type="Gene3D" id="2.160.20.10">
    <property type="entry name" value="Single-stranded right-handed beta-helix, Pectin lyase-like"/>
    <property type="match status" value="1"/>
</dbReference>
<comment type="caution">
    <text evidence="15">The sequence shown here is derived from an EMBL/GenBank/DDBJ whole genome shotgun (WGS) entry which is preliminary data.</text>
</comment>
<comment type="subcellular location">
    <subcellularLocation>
        <location evidence="1">Secreted</location>
        <location evidence="1">Cell wall</location>
    </subcellularLocation>
</comment>
<evidence type="ECO:0000256" key="10">
    <source>
        <dbReference type="ARBA" id="ARBA00034074"/>
    </source>
</evidence>
<dbReference type="GO" id="GO:0009830">
    <property type="term" value="P:cell wall modification involved in abscission"/>
    <property type="evidence" value="ECO:0007669"/>
    <property type="project" value="UniProtKB-ARBA"/>
</dbReference>
<name>A0A9R1WN98_LACSA</name>
<evidence type="ECO:0000256" key="12">
    <source>
        <dbReference type="PROSITE-ProRule" id="PRU10052"/>
    </source>
</evidence>
<feature type="chain" id="PRO_5040427306" description="endo-polygalacturonase" evidence="14">
    <location>
        <begin position="23"/>
        <end position="416"/>
    </location>
</feature>
<feature type="signal peptide" evidence="14">
    <location>
        <begin position="1"/>
        <end position="22"/>
    </location>
</feature>
<keyword evidence="5" id="KW-0964">Secreted</keyword>
<evidence type="ECO:0000256" key="5">
    <source>
        <dbReference type="ARBA" id="ARBA00022525"/>
    </source>
</evidence>
<dbReference type="FunFam" id="2.160.20.10:FF:000028">
    <property type="entry name" value="Polygalacturonase QRT2"/>
    <property type="match status" value="1"/>
</dbReference>
<dbReference type="InterPro" id="IPR011050">
    <property type="entry name" value="Pectin_lyase_fold/virulence"/>
</dbReference>
<evidence type="ECO:0000256" key="7">
    <source>
        <dbReference type="ARBA" id="ARBA00022801"/>
    </source>
</evidence>
<dbReference type="GO" id="GO:0010047">
    <property type="term" value="P:fruit dehiscence"/>
    <property type="evidence" value="ECO:0000318"/>
    <property type="project" value="GO_Central"/>
</dbReference>
<protein>
    <recommendedName>
        <fullName evidence="3">endo-polygalacturonase</fullName>
        <ecNumber evidence="3">3.2.1.15</ecNumber>
    </recommendedName>
    <alternativeName>
        <fullName evidence="11">Pectinase</fullName>
    </alternativeName>
</protein>
<dbReference type="Pfam" id="PF00295">
    <property type="entry name" value="Glyco_hydro_28"/>
    <property type="match status" value="1"/>
</dbReference>
<dbReference type="InterPro" id="IPR000743">
    <property type="entry name" value="Glyco_hydro_28"/>
</dbReference>
<evidence type="ECO:0000256" key="9">
    <source>
        <dbReference type="ARBA" id="ARBA00023316"/>
    </source>
</evidence>
<organism evidence="15 16">
    <name type="scientific">Lactuca sativa</name>
    <name type="common">Garden lettuce</name>
    <dbReference type="NCBI Taxonomy" id="4236"/>
    <lineage>
        <taxon>Eukaryota</taxon>
        <taxon>Viridiplantae</taxon>
        <taxon>Streptophyta</taxon>
        <taxon>Embryophyta</taxon>
        <taxon>Tracheophyta</taxon>
        <taxon>Spermatophyta</taxon>
        <taxon>Magnoliopsida</taxon>
        <taxon>eudicotyledons</taxon>
        <taxon>Gunneridae</taxon>
        <taxon>Pentapetalae</taxon>
        <taxon>asterids</taxon>
        <taxon>campanulids</taxon>
        <taxon>Asterales</taxon>
        <taxon>Asteraceae</taxon>
        <taxon>Cichorioideae</taxon>
        <taxon>Cichorieae</taxon>
        <taxon>Lactucinae</taxon>
        <taxon>Lactuca</taxon>
    </lineage>
</organism>
<evidence type="ECO:0000256" key="14">
    <source>
        <dbReference type="SAM" id="SignalP"/>
    </source>
</evidence>
<dbReference type="SMART" id="SM00710">
    <property type="entry name" value="PbH1"/>
    <property type="match status" value="6"/>
</dbReference>
<evidence type="ECO:0000256" key="4">
    <source>
        <dbReference type="ARBA" id="ARBA00022512"/>
    </source>
</evidence>
<dbReference type="GO" id="GO:0045490">
    <property type="term" value="P:pectin catabolic process"/>
    <property type="evidence" value="ECO:0000318"/>
    <property type="project" value="GO_Central"/>
</dbReference>
<dbReference type="GO" id="GO:0004650">
    <property type="term" value="F:polygalacturonase activity"/>
    <property type="evidence" value="ECO:0007669"/>
    <property type="project" value="UniProtKB-EC"/>
</dbReference>
<dbReference type="EMBL" id="NBSK02000001">
    <property type="protein sequence ID" value="KAJ0226784.1"/>
    <property type="molecule type" value="Genomic_DNA"/>
</dbReference>
<dbReference type="PANTHER" id="PTHR31375">
    <property type="match status" value="1"/>
</dbReference>
<keyword evidence="16" id="KW-1185">Reference proteome</keyword>
<evidence type="ECO:0000256" key="8">
    <source>
        <dbReference type="ARBA" id="ARBA00023295"/>
    </source>
</evidence>
<proteinExistence type="inferred from homology"/>
<dbReference type="AlphaFoldDB" id="A0A9R1WN98"/>
<reference evidence="15 16" key="1">
    <citation type="journal article" date="2017" name="Nat. Commun.">
        <title>Genome assembly with in vitro proximity ligation data and whole-genome triplication in lettuce.</title>
        <authorList>
            <person name="Reyes-Chin-Wo S."/>
            <person name="Wang Z."/>
            <person name="Yang X."/>
            <person name="Kozik A."/>
            <person name="Arikit S."/>
            <person name="Song C."/>
            <person name="Xia L."/>
            <person name="Froenicke L."/>
            <person name="Lavelle D.O."/>
            <person name="Truco M.J."/>
            <person name="Xia R."/>
            <person name="Zhu S."/>
            <person name="Xu C."/>
            <person name="Xu H."/>
            <person name="Xu X."/>
            <person name="Cox K."/>
            <person name="Korf I."/>
            <person name="Meyers B.C."/>
            <person name="Michelmore R.W."/>
        </authorList>
    </citation>
    <scope>NUCLEOTIDE SEQUENCE [LARGE SCALE GENOMIC DNA]</scope>
    <source>
        <strain evidence="16">cv. Salinas</strain>
        <tissue evidence="15">Seedlings</tissue>
    </source>
</reference>
<dbReference type="InterPro" id="IPR012334">
    <property type="entry name" value="Pectin_lyas_fold"/>
</dbReference>
<dbReference type="EC" id="3.2.1.15" evidence="3"/>
<feature type="active site" evidence="12">
    <location>
        <position position="265"/>
    </location>
</feature>